<accession>A0AAD1UMI9</accession>
<comment type="caution">
    <text evidence="2">The sequence shown here is derived from an EMBL/GenBank/DDBJ whole genome shotgun (WGS) entry which is preliminary data.</text>
</comment>
<protein>
    <submittedName>
        <fullName evidence="2">Uncharacterized protein</fullName>
    </submittedName>
</protein>
<proteinExistence type="predicted"/>
<feature type="region of interest" description="Disordered" evidence="1">
    <location>
        <begin position="1"/>
        <end position="21"/>
    </location>
</feature>
<organism evidence="2 3">
    <name type="scientific">Euplotes crassus</name>
    <dbReference type="NCBI Taxonomy" id="5936"/>
    <lineage>
        <taxon>Eukaryota</taxon>
        <taxon>Sar</taxon>
        <taxon>Alveolata</taxon>
        <taxon>Ciliophora</taxon>
        <taxon>Intramacronucleata</taxon>
        <taxon>Spirotrichea</taxon>
        <taxon>Hypotrichia</taxon>
        <taxon>Euplotida</taxon>
        <taxon>Euplotidae</taxon>
        <taxon>Moneuplotes</taxon>
    </lineage>
</organism>
<reference evidence="2" key="1">
    <citation type="submission" date="2023-07" db="EMBL/GenBank/DDBJ databases">
        <authorList>
            <consortium name="AG Swart"/>
            <person name="Singh M."/>
            <person name="Singh A."/>
            <person name="Seah K."/>
            <person name="Emmerich C."/>
        </authorList>
    </citation>
    <scope>NUCLEOTIDE SEQUENCE</scope>
    <source>
        <strain evidence="2">DP1</strain>
    </source>
</reference>
<name>A0AAD1UMI9_EUPCR</name>
<feature type="region of interest" description="Disordered" evidence="1">
    <location>
        <begin position="321"/>
        <end position="344"/>
    </location>
</feature>
<feature type="region of interest" description="Disordered" evidence="1">
    <location>
        <begin position="203"/>
        <end position="229"/>
    </location>
</feature>
<dbReference type="Proteomes" id="UP001295684">
    <property type="component" value="Unassembled WGS sequence"/>
</dbReference>
<feature type="compositionally biased region" description="Low complexity" evidence="1">
    <location>
        <begin position="150"/>
        <end position="168"/>
    </location>
</feature>
<evidence type="ECO:0000313" key="2">
    <source>
        <dbReference type="EMBL" id="CAI2369607.1"/>
    </source>
</evidence>
<feature type="region of interest" description="Disordered" evidence="1">
    <location>
        <begin position="150"/>
        <end position="174"/>
    </location>
</feature>
<feature type="compositionally biased region" description="Low complexity" evidence="1">
    <location>
        <begin position="209"/>
        <end position="222"/>
    </location>
</feature>
<dbReference type="EMBL" id="CAMPGE010010761">
    <property type="protein sequence ID" value="CAI2369607.1"/>
    <property type="molecule type" value="Genomic_DNA"/>
</dbReference>
<feature type="compositionally biased region" description="Polar residues" evidence="1">
    <location>
        <begin position="327"/>
        <end position="344"/>
    </location>
</feature>
<keyword evidence="3" id="KW-1185">Reference proteome</keyword>
<sequence>MDDMLQKMQHYESQHQKKKEMRNTLLKVPKSKGSGVNRRMVQNLLSKDNNVSIADKLNMMRAYDDMRKSNNNELDQAIQSLTNNAKPAASMFNNKHYRGKRHIIKISDKKRYKPPVPKGGSSSVFNKITILKKKTPKQFLLPNVQDLISRNSNTSSSSKNSLNPSIASLPKTGDFSDEVSNELRRLKMGYKKPSAFGKYKTSEIHSLDPSPTSSSKCQSSLPDPDEKGKAIPSWLRIKQKGFKGTSLDKSSWIRADSLFKEAINDKRQMTPYKKNIRRRIKRAMIHRSTNSLDVGIKPKKLPFCRNHKTPSKERILTQKVTMKSMDASPSKSRFPSITSLQKYS</sequence>
<gene>
    <name evidence="2" type="ORF">ECRASSUSDP1_LOCUS10910</name>
</gene>
<evidence type="ECO:0000313" key="3">
    <source>
        <dbReference type="Proteomes" id="UP001295684"/>
    </source>
</evidence>
<dbReference type="AlphaFoldDB" id="A0AAD1UMI9"/>
<evidence type="ECO:0000256" key="1">
    <source>
        <dbReference type="SAM" id="MobiDB-lite"/>
    </source>
</evidence>